<sequence>MSELAEKDSTNISEVLRQQILVGLDKNENAQQWTMLTEQVSKQGAALEMLLKYQKAIYEWIQKTSAASQGGAK</sequence>
<evidence type="ECO:0000313" key="2">
    <source>
        <dbReference type="Proteomes" id="UP000250790"/>
    </source>
</evidence>
<accession>A0A315EHA4</accession>
<evidence type="ECO:0000313" key="1">
    <source>
        <dbReference type="EMBL" id="PUE55204.1"/>
    </source>
</evidence>
<dbReference type="AlphaFoldDB" id="A0A315EHA4"/>
<keyword evidence="2" id="KW-1185">Reference proteome</keyword>
<name>A0A315EHA4_9BURK</name>
<dbReference type="Proteomes" id="UP000250790">
    <property type="component" value="Unassembled WGS sequence"/>
</dbReference>
<organism evidence="1 2">
    <name type="scientific">Limnohabitans parvus II-B4</name>
    <dbReference type="NCBI Taxonomy" id="1293052"/>
    <lineage>
        <taxon>Bacteria</taxon>
        <taxon>Pseudomonadati</taxon>
        <taxon>Pseudomonadota</taxon>
        <taxon>Betaproteobacteria</taxon>
        <taxon>Burkholderiales</taxon>
        <taxon>Comamonadaceae</taxon>
        <taxon>Limnohabitans</taxon>
    </lineage>
</organism>
<protein>
    <submittedName>
        <fullName evidence="1">Uncharacterized protein</fullName>
    </submittedName>
</protein>
<gene>
    <name evidence="1" type="ORF">B9Z37_01015</name>
</gene>
<dbReference type="EMBL" id="NESN01000001">
    <property type="protein sequence ID" value="PUE55204.1"/>
    <property type="molecule type" value="Genomic_DNA"/>
</dbReference>
<reference evidence="1 2" key="1">
    <citation type="submission" date="2017-04" db="EMBL/GenBank/DDBJ databases">
        <title>Unexpected and diverse lifestyles within the genus Limnohabitans.</title>
        <authorList>
            <person name="Kasalicky V."/>
            <person name="Mehrshad M."/>
            <person name="Andrei S.-A."/>
            <person name="Salcher M."/>
            <person name="Kratochvilova H."/>
            <person name="Simek K."/>
            <person name="Ghai R."/>
        </authorList>
    </citation>
    <scope>NUCLEOTIDE SEQUENCE [LARGE SCALE GENOMIC DNA]</scope>
    <source>
        <strain evidence="1 2">II-B4</strain>
    </source>
</reference>
<proteinExistence type="predicted"/>
<comment type="caution">
    <text evidence="1">The sequence shown here is derived from an EMBL/GenBank/DDBJ whole genome shotgun (WGS) entry which is preliminary data.</text>
</comment>